<feature type="chain" id="PRO_5042045196" evidence="2">
    <location>
        <begin position="27"/>
        <end position="206"/>
    </location>
</feature>
<reference evidence="3" key="2">
    <citation type="submission" date="2023-07" db="EMBL/GenBank/DDBJ databases">
        <authorList>
            <consortium name="Lawrence Berkeley National Laboratory"/>
            <person name="Haridas S."/>
            <person name="Hensen N."/>
            <person name="Bonometti L."/>
            <person name="Westerberg I."/>
            <person name="Brannstrom I.O."/>
            <person name="Guillou S."/>
            <person name="Cros-Aarteil S."/>
            <person name="Calhoun S."/>
            <person name="Kuo A."/>
            <person name="Mondo S."/>
            <person name="Pangilinan J."/>
            <person name="Riley R."/>
            <person name="LaButti K."/>
            <person name="Andreopoulos B."/>
            <person name="Lipzen A."/>
            <person name="Chen C."/>
            <person name="Yanf M."/>
            <person name="Daum C."/>
            <person name="Ng V."/>
            <person name="Clum A."/>
            <person name="Steindorff A."/>
            <person name="Ohm R."/>
            <person name="Martin F."/>
            <person name="Silar P."/>
            <person name="Natvig D."/>
            <person name="Lalanne C."/>
            <person name="Gautier V."/>
            <person name="Ament-velasquez S.L."/>
            <person name="Kruys A."/>
            <person name="Hutchinson M.I."/>
            <person name="Powell A.J."/>
            <person name="Barry K."/>
            <person name="Miller A.N."/>
            <person name="Grigoriev I.V."/>
            <person name="Debuchy R."/>
            <person name="Gladieux P."/>
            <person name="Thoren M.H."/>
            <person name="Johannesson H."/>
        </authorList>
    </citation>
    <scope>NUCLEOTIDE SEQUENCE</scope>
    <source>
        <strain evidence="3">FGSC 1904</strain>
    </source>
</reference>
<reference evidence="3" key="1">
    <citation type="journal article" date="2023" name="Mol. Phylogenet. Evol.">
        <title>Genome-scale phylogeny and comparative genomics of the fungal order Sordariales.</title>
        <authorList>
            <person name="Hensen N."/>
            <person name="Bonometti L."/>
            <person name="Westerberg I."/>
            <person name="Brannstrom I.O."/>
            <person name="Guillou S."/>
            <person name="Cros-Aarteil S."/>
            <person name="Calhoun S."/>
            <person name="Haridas S."/>
            <person name="Kuo A."/>
            <person name="Mondo S."/>
            <person name="Pangilinan J."/>
            <person name="Riley R."/>
            <person name="LaButti K."/>
            <person name="Andreopoulos B."/>
            <person name="Lipzen A."/>
            <person name="Chen C."/>
            <person name="Yan M."/>
            <person name="Daum C."/>
            <person name="Ng V."/>
            <person name="Clum A."/>
            <person name="Steindorff A."/>
            <person name="Ohm R.A."/>
            <person name="Martin F."/>
            <person name="Silar P."/>
            <person name="Natvig D.O."/>
            <person name="Lalanne C."/>
            <person name="Gautier V."/>
            <person name="Ament-Velasquez S.L."/>
            <person name="Kruys A."/>
            <person name="Hutchinson M.I."/>
            <person name="Powell A.J."/>
            <person name="Barry K."/>
            <person name="Miller A.N."/>
            <person name="Grigoriev I.V."/>
            <person name="Debuchy R."/>
            <person name="Gladieux P."/>
            <person name="Hiltunen Thoren M."/>
            <person name="Johannesson H."/>
        </authorList>
    </citation>
    <scope>NUCLEOTIDE SEQUENCE</scope>
    <source>
        <strain evidence="3">FGSC 1904</strain>
    </source>
</reference>
<feature type="signal peptide" evidence="2">
    <location>
        <begin position="1"/>
        <end position="26"/>
    </location>
</feature>
<evidence type="ECO:0000313" key="3">
    <source>
        <dbReference type="EMBL" id="KAK3401790.1"/>
    </source>
</evidence>
<dbReference type="AlphaFoldDB" id="A0AAE0PLJ1"/>
<dbReference type="Proteomes" id="UP001281003">
    <property type="component" value="Unassembled WGS sequence"/>
</dbReference>
<keyword evidence="4" id="KW-1185">Reference proteome</keyword>
<dbReference type="EMBL" id="JAUTDP010000002">
    <property type="protein sequence ID" value="KAK3401790.1"/>
    <property type="molecule type" value="Genomic_DNA"/>
</dbReference>
<proteinExistence type="predicted"/>
<accession>A0AAE0PLJ1</accession>
<feature type="region of interest" description="Disordered" evidence="1">
    <location>
        <begin position="179"/>
        <end position="206"/>
    </location>
</feature>
<evidence type="ECO:0000256" key="1">
    <source>
        <dbReference type="SAM" id="MobiDB-lite"/>
    </source>
</evidence>
<sequence>MRQPLSLIIFLSSLLTYPSFPTPTLALPKGQLPAVTQDTGQVTINPNPTTANQPTDNIPIRATIYSGVPGPSHCRGHPILLLDLPIPPLSPSGILATTAPKCYNIPSSPSSSNTAGVAGCGVFSASKSSGCEARVFAEPGCRGYLNTVVFIPEERAVGGQWRSLEVRCGVKPPDEEALGRPPLVGLMGTGGMRVKENKKSGKRWVS</sequence>
<evidence type="ECO:0000313" key="4">
    <source>
        <dbReference type="Proteomes" id="UP001281003"/>
    </source>
</evidence>
<evidence type="ECO:0000256" key="2">
    <source>
        <dbReference type="SAM" id="SignalP"/>
    </source>
</evidence>
<keyword evidence="2" id="KW-0732">Signal</keyword>
<name>A0AAE0PLJ1_SORBR</name>
<protein>
    <submittedName>
        <fullName evidence="3">Uncharacterized protein</fullName>
    </submittedName>
</protein>
<comment type="caution">
    <text evidence="3">The sequence shown here is derived from an EMBL/GenBank/DDBJ whole genome shotgun (WGS) entry which is preliminary data.</text>
</comment>
<gene>
    <name evidence="3" type="ORF">B0T20DRAFT_475896</name>
</gene>
<organism evidence="3 4">
    <name type="scientific">Sordaria brevicollis</name>
    <dbReference type="NCBI Taxonomy" id="83679"/>
    <lineage>
        <taxon>Eukaryota</taxon>
        <taxon>Fungi</taxon>
        <taxon>Dikarya</taxon>
        <taxon>Ascomycota</taxon>
        <taxon>Pezizomycotina</taxon>
        <taxon>Sordariomycetes</taxon>
        <taxon>Sordariomycetidae</taxon>
        <taxon>Sordariales</taxon>
        <taxon>Sordariaceae</taxon>
        <taxon>Sordaria</taxon>
    </lineage>
</organism>